<reference evidence="8 9" key="1">
    <citation type="submission" date="2018-07" db="EMBL/GenBank/DDBJ databases">
        <title>Chitinophaga K2CV101002-2 sp. nov., isolated from a monsoon evergreen broad-leaved forest soil.</title>
        <authorList>
            <person name="Lv Y."/>
        </authorList>
    </citation>
    <scope>NUCLEOTIDE SEQUENCE [LARGE SCALE GENOMIC DNA]</scope>
    <source>
        <strain evidence="8 9">GDMCC 1.1288</strain>
    </source>
</reference>
<dbReference type="InterPro" id="IPR035952">
    <property type="entry name" value="Rhomboid-like_sf"/>
</dbReference>
<feature type="transmembrane region" description="Helical" evidence="5">
    <location>
        <begin position="79"/>
        <end position="102"/>
    </location>
</feature>
<organism evidence="8 9">
    <name type="scientific">Chitinophaga silvatica</name>
    <dbReference type="NCBI Taxonomy" id="2282649"/>
    <lineage>
        <taxon>Bacteria</taxon>
        <taxon>Pseudomonadati</taxon>
        <taxon>Bacteroidota</taxon>
        <taxon>Chitinophagia</taxon>
        <taxon>Chitinophagales</taxon>
        <taxon>Chitinophagaceae</taxon>
        <taxon>Chitinophaga</taxon>
    </lineage>
</organism>
<feature type="transmembrane region" description="Helical" evidence="5">
    <location>
        <begin position="114"/>
        <end position="134"/>
    </location>
</feature>
<dbReference type="OrthoDB" id="680602at2"/>
<dbReference type="GO" id="GO:0006508">
    <property type="term" value="P:proteolysis"/>
    <property type="evidence" value="ECO:0007669"/>
    <property type="project" value="UniProtKB-KW"/>
</dbReference>
<dbReference type="Pfam" id="PF20216">
    <property type="entry name" value="DUF6576"/>
    <property type="match status" value="1"/>
</dbReference>
<gene>
    <name evidence="8" type="ORF">DVR12_09775</name>
</gene>
<evidence type="ECO:0000259" key="7">
    <source>
        <dbReference type="Pfam" id="PF20216"/>
    </source>
</evidence>
<keyword evidence="3 5" id="KW-1133">Transmembrane helix</keyword>
<dbReference type="PANTHER" id="PTHR43066">
    <property type="entry name" value="RHOMBOID-RELATED PROTEIN"/>
    <property type="match status" value="1"/>
</dbReference>
<keyword evidence="2 5" id="KW-0812">Transmembrane</keyword>
<evidence type="ECO:0000256" key="3">
    <source>
        <dbReference type="ARBA" id="ARBA00022989"/>
    </source>
</evidence>
<keyword evidence="4 5" id="KW-0472">Membrane</keyword>
<dbReference type="SUPFAM" id="SSF144091">
    <property type="entry name" value="Rhomboid-like"/>
    <property type="match status" value="1"/>
</dbReference>
<evidence type="ECO:0000256" key="2">
    <source>
        <dbReference type="ARBA" id="ARBA00022692"/>
    </source>
</evidence>
<feature type="transmembrane region" description="Helical" evidence="5">
    <location>
        <begin position="20"/>
        <end position="41"/>
    </location>
</feature>
<dbReference type="Pfam" id="PF01694">
    <property type="entry name" value="Rhomboid"/>
    <property type="match status" value="1"/>
</dbReference>
<evidence type="ECO:0000313" key="9">
    <source>
        <dbReference type="Proteomes" id="UP000260644"/>
    </source>
</evidence>
<evidence type="ECO:0000256" key="4">
    <source>
        <dbReference type="ARBA" id="ARBA00023136"/>
    </source>
</evidence>
<name>A0A3E1YBD3_9BACT</name>
<dbReference type="EMBL" id="QPMM01000004">
    <property type="protein sequence ID" value="RFS23299.1"/>
    <property type="molecule type" value="Genomic_DNA"/>
</dbReference>
<keyword evidence="8" id="KW-0378">Hydrolase</keyword>
<dbReference type="Gene3D" id="1.20.1540.10">
    <property type="entry name" value="Rhomboid-like"/>
    <property type="match status" value="1"/>
</dbReference>
<evidence type="ECO:0000256" key="5">
    <source>
        <dbReference type="SAM" id="Phobius"/>
    </source>
</evidence>
<dbReference type="InterPro" id="IPR022764">
    <property type="entry name" value="Peptidase_S54_rhomboid_dom"/>
</dbReference>
<dbReference type="AlphaFoldDB" id="A0A3E1YBD3"/>
<keyword evidence="8" id="KW-0645">Protease</keyword>
<comment type="subcellular location">
    <subcellularLocation>
        <location evidence="1">Membrane</location>
        <topology evidence="1">Multi-pass membrane protein</topology>
    </subcellularLocation>
</comment>
<feature type="domain" description="Peptidase S54 rhomboid" evidence="6">
    <location>
        <begin position="71"/>
        <end position="217"/>
    </location>
</feature>
<feature type="domain" description="DUF6576" evidence="7">
    <location>
        <begin position="274"/>
        <end position="305"/>
    </location>
</feature>
<dbReference type="RefSeq" id="WP_116975492.1">
    <property type="nucleotide sequence ID" value="NZ_QPMM01000004.1"/>
</dbReference>
<feature type="transmembrane region" description="Helical" evidence="5">
    <location>
        <begin position="169"/>
        <end position="194"/>
    </location>
</feature>
<proteinExistence type="predicted"/>
<keyword evidence="9" id="KW-1185">Reference proteome</keyword>
<evidence type="ECO:0000256" key="1">
    <source>
        <dbReference type="ARBA" id="ARBA00004141"/>
    </source>
</evidence>
<dbReference type="GO" id="GO:0004252">
    <property type="term" value="F:serine-type endopeptidase activity"/>
    <property type="evidence" value="ECO:0007669"/>
    <property type="project" value="InterPro"/>
</dbReference>
<protein>
    <submittedName>
        <fullName evidence="8">Rhomboid family intramembrane serine protease</fullName>
    </submittedName>
</protein>
<evidence type="ECO:0000313" key="8">
    <source>
        <dbReference type="EMBL" id="RFS23299.1"/>
    </source>
</evidence>
<accession>A0A3E1YBD3</accession>
<evidence type="ECO:0000259" key="6">
    <source>
        <dbReference type="Pfam" id="PF01694"/>
    </source>
</evidence>
<comment type="caution">
    <text evidence="8">The sequence shown here is derived from an EMBL/GenBank/DDBJ whole genome shotgun (WGS) entry which is preliminary data.</text>
</comment>
<dbReference type="PANTHER" id="PTHR43066:SF11">
    <property type="entry name" value="PEPTIDASE S54 RHOMBOID DOMAIN-CONTAINING PROTEIN"/>
    <property type="match status" value="1"/>
</dbReference>
<sequence length="307" mass="34414">MQVSEKEKSHLSLGEGRNMVTQLIVTNLTIFVFLFFTMVIYQMENIGVPRFYQDIMSWLRVPADPAILVKKPWTLITALFTHIKVVDIFSNMIWLWCFGTLLQQTAGYKRILPLYLFGGICGFLFYVAGMQLIPAFHNDIAISTITGAAGCVMAFAIGVTYIAPTHRVFPMLVGGIPVWVITLIYCGLTIGTLATSKLTNQIPELVGAGLAGWWYMWQWRKGNDWGAGLNKIIHKVGHSFHPPQEKMAGSDNLHSGYKATEPTLPFRRIGKVPEQKLNEILDKINTNGYSSLSPEEKDTLLRASKTE</sequence>
<dbReference type="InterPro" id="IPR046483">
    <property type="entry name" value="DUF6576"/>
</dbReference>
<feature type="transmembrane region" description="Helical" evidence="5">
    <location>
        <begin position="140"/>
        <end position="162"/>
    </location>
</feature>
<dbReference type="GO" id="GO:0016020">
    <property type="term" value="C:membrane"/>
    <property type="evidence" value="ECO:0007669"/>
    <property type="project" value="UniProtKB-SubCell"/>
</dbReference>
<dbReference type="Proteomes" id="UP000260644">
    <property type="component" value="Unassembled WGS sequence"/>
</dbReference>